<name>A0A1H7M5T2_AQUAM</name>
<accession>A0A1H7M5T2</accession>
<sequence>MNITSNLSIEGDYGFEAFYVLTGDLVGLIPVKEKLYTRIKFLDDKTLMISLMKSETQKINKYIKGTLIDGIFSISSCNRVTSILSFIKHWRTQKINVRSSKQQLLIFLSKTGKVQLGVFKDITSRKKK</sequence>
<keyword evidence="2" id="KW-1185">Reference proteome</keyword>
<gene>
    <name evidence="1" type="ORF">SAMN04487910_1603</name>
</gene>
<evidence type="ECO:0000313" key="1">
    <source>
        <dbReference type="EMBL" id="SEL06482.1"/>
    </source>
</evidence>
<reference evidence="1 2" key="1">
    <citation type="submission" date="2016-10" db="EMBL/GenBank/DDBJ databases">
        <authorList>
            <person name="de Groot N.N."/>
        </authorList>
    </citation>
    <scope>NUCLEOTIDE SEQUENCE [LARGE SCALE GENOMIC DNA]</scope>
    <source>
        <strain evidence="1 2">DSM 25232</strain>
    </source>
</reference>
<dbReference type="OrthoDB" id="1164288at2"/>
<proteinExistence type="predicted"/>
<dbReference type="RefSeq" id="WP_091407330.1">
    <property type="nucleotide sequence ID" value="NZ_FOAB01000003.1"/>
</dbReference>
<dbReference type="EMBL" id="FOAB01000003">
    <property type="protein sequence ID" value="SEL06482.1"/>
    <property type="molecule type" value="Genomic_DNA"/>
</dbReference>
<organism evidence="1 2">
    <name type="scientific">Aquimarina amphilecti</name>
    <dbReference type="NCBI Taxonomy" id="1038014"/>
    <lineage>
        <taxon>Bacteria</taxon>
        <taxon>Pseudomonadati</taxon>
        <taxon>Bacteroidota</taxon>
        <taxon>Flavobacteriia</taxon>
        <taxon>Flavobacteriales</taxon>
        <taxon>Flavobacteriaceae</taxon>
        <taxon>Aquimarina</taxon>
    </lineage>
</organism>
<dbReference type="Proteomes" id="UP000198521">
    <property type="component" value="Unassembled WGS sequence"/>
</dbReference>
<dbReference type="STRING" id="1038014.SAMN04487910_1603"/>
<protein>
    <submittedName>
        <fullName evidence="1">Uncharacterized protein</fullName>
    </submittedName>
</protein>
<dbReference type="AlphaFoldDB" id="A0A1H7M5T2"/>
<evidence type="ECO:0000313" key="2">
    <source>
        <dbReference type="Proteomes" id="UP000198521"/>
    </source>
</evidence>